<dbReference type="EMBL" id="JBJHZY010000001">
    <property type="protein sequence ID" value="MFL0266902.1"/>
    <property type="molecule type" value="Genomic_DNA"/>
</dbReference>
<dbReference type="Proteomes" id="UP001623661">
    <property type="component" value="Unassembled WGS sequence"/>
</dbReference>
<evidence type="ECO:0000256" key="1">
    <source>
        <dbReference type="SAM" id="Phobius"/>
    </source>
</evidence>
<keyword evidence="4" id="KW-1185">Reference proteome</keyword>
<sequence>MKRWTNKLYIVTILFFTLGFFNIIFAWLGFACMIIPFILLAKDGKKTWCQNYCPRAHFFTFLFKNKSIKGKTLPKWLTNGDGRWFFLTYFSFNLFILFMSTIMVYKGRIAPMEKVRFMIAFKLPWNMPQLLNINSIPDWIVHLSFRVYSMMFTTTVIGMVLGLIYMPRTWCTICPINTISDLAINIKKKN</sequence>
<evidence type="ECO:0000259" key="2">
    <source>
        <dbReference type="Pfam" id="PF12801"/>
    </source>
</evidence>
<protein>
    <submittedName>
        <fullName evidence="3">4Fe-4S binding protein</fullName>
    </submittedName>
</protein>
<evidence type="ECO:0000313" key="3">
    <source>
        <dbReference type="EMBL" id="MFL0266902.1"/>
    </source>
</evidence>
<organism evidence="3 4">
    <name type="scientific">Candidatus Clostridium radicumherbarum</name>
    <dbReference type="NCBI Taxonomy" id="3381662"/>
    <lineage>
        <taxon>Bacteria</taxon>
        <taxon>Bacillati</taxon>
        <taxon>Bacillota</taxon>
        <taxon>Clostridia</taxon>
        <taxon>Eubacteriales</taxon>
        <taxon>Clostridiaceae</taxon>
        <taxon>Clostridium</taxon>
    </lineage>
</organism>
<dbReference type="Pfam" id="PF12801">
    <property type="entry name" value="Fer4_5"/>
    <property type="match status" value="2"/>
</dbReference>
<feature type="transmembrane region" description="Helical" evidence="1">
    <location>
        <begin position="12"/>
        <end position="38"/>
    </location>
</feature>
<feature type="transmembrane region" description="Helical" evidence="1">
    <location>
        <begin position="147"/>
        <end position="166"/>
    </location>
</feature>
<keyword evidence="1" id="KW-0472">Membrane</keyword>
<reference evidence="3 4" key="1">
    <citation type="submission" date="2024-11" db="EMBL/GenBank/DDBJ databases">
        <authorList>
            <person name="Heng Y.C."/>
            <person name="Lim A.C.H."/>
            <person name="Lee J.K.Y."/>
            <person name="Kittelmann S."/>
        </authorList>
    </citation>
    <scope>NUCLEOTIDE SEQUENCE [LARGE SCALE GENOMIC DNA]</scope>
    <source>
        <strain evidence="3 4">WILCCON 0202</strain>
    </source>
</reference>
<feature type="domain" description="4Fe-4S ferredoxin-type" evidence="2">
    <location>
        <begin position="155"/>
        <end position="189"/>
    </location>
</feature>
<evidence type="ECO:0000313" key="4">
    <source>
        <dbReference type="Proteomes" id="UP001623661"/>
    </source>
</evidence>
<gene>
    <name evidence="3" type="ORF">ACJDUH_02215</name>
</gene>
<feature type="domain" description="4Fe-4S ferredoxin-type" evidence="2">
    <location>
        <begin position="25"/>
        <end position="64"/>
    </location>
</feature>
<dbReference type="InterPro" id="IPR017896">
    <property type="entry name" value="4Fe4S_Fe-S-bd"/>
</dbReference>
<proteinExistence type="predicted"/>
<name>A0ABW8TMH1_9CLOT</name>
<comment type="caution">
    <text evidence="3">The sequence shown here is derived from an EMBL/GenBank/DDBJ whole genome shotgun (WGS) entry which is preliminary data.</text>
</comment>
<dbReference type="RefSeq" id="WP_406763519.1">
    <property type="nucleotide sequence ID" value="NZ_JBJHZY010000001.1"/>
</dbReference>
<dbReference type="PROSITE" id="PS51257">
    <property type="entry name" value="PROKAR_LIPOPROTEIN"/>
    <property type="match status" value="1"/>
</dbReference>
<keyword evidence="1" id="KW-1133">Transmembrane helix</keyword>
<feature type="transmembrane region" description="Helical" evidence="1">
    <location>
        <begin position="84"/>
        <end position="105"/>
    </location>
</feature>
<accession>A0ABW8TMH1</accession>
<keyword evidence="1" id="KW-0812">Transmembrane</keyword>